<dbReference type="InterPro" id="IPR027558">
    <property type="entry name" value="Pre_pil_HX9DG_C"/>
</dbReference>
<dbReference type="NCBIfam" id="TIGR02532">
    <property type="entry name" value="IV_pilin_GFxxxE"/>
    <property type="match status" value="1"/>
</dbReference>
<name>A0A5B9PES8_9BACT</name>
<organism evidence="3 4">
    <name type="scientific">Mariniblastus fucicola</name>
    <dbReference type="NCBI Taxonomy" id="980251"/>
    <lineage>
        <taxon>Bacteria</taxon>
        <taxon>Pseudomonadati</taxon>
        <taxon>Planctomycetota</taxon>
        <taxon>Planctomycetia</taxon>
        <taxon>Pirellulales</taxon>
        <taxon>Pirellulaceae</taxon>
        <taxon>Mariniblastus</taxon>
    </lineage>
</organism>
<dbReference type="SUPFAM" id="SSF54523">
    <property type="entry name" value="Pili subunits"/>
    <property type="match status" value="1"/>
</dbReference>
<dbReference type="Pfam" id="PF07596">
    <property type="entry name" value="SBP_bac_10"/>
    <property type="match status" value="1"/>
</dbReference>
<dbReference type="Gene3D" id="3.30.700.10">
    <property type="entry name" value="Glycoprotein, Type 4 Pilin"/>
    <property type="match status" value="1"/>
</dbReference>
<dbReference type="PANTHER" id="PTHR30093:SF2">
    <property type="entry name" value="TYPE II SECRETION SYSTEM PROTEIN H"/>
    <property type="match status" value="1"/>
</dbReference>
<evidence type="ECO:0000259" key="2">
    <source>
        <dbReference type="Pfam" id="PF07596"/>
    </source>
</evidence>
<dbReference type="NCBIfam" id="TIGR04294">
    <property type="entry name" value="pre_pil_HX9DG"/>
    <property type="match status" value="1"/>
</dbReference>
<dbReference type="Proteomes" id="UP000322214">
    <property type="component" value="Chromosome"/>
</dbReference>
<evidence type="ECO:0000256" key="1">
    <source>
        <dbReference type="SAM" id="Phobius"/>
    </source>
</evidence>
<dbReference type="OrthoDB" id="212259at2"/>
<proteinExistence type="predicted"/>
<accession>A0A5B9PES8</accession>
<keyword evidence="1" id="KW-0472">Membrane</keyword>
<keyword evidence="1" id="KW-1133">Transmembrane helix</keyword>
<dbReference type="RefSeq" id="WP_075085797.1">
    <property type="nucleotide sequence ID" value="NZ_CP042912.1"/>
</dbReference>
<feature type="transmembrane region" description="Helical" evidence="1">
    <location>
        <begin position="12"/>
        <end position="35"/>
    </location>
</feature>
<evidence type="ECO:0000313" key="4">
    <source>
        <dbReference type="Proteomes" id="UP000322214"/>
    </source>
</evidence>
<dbReference type="AlphaFoldDB" id="A0A5B9PES8"/>
<dbReference type="InterPro" id="IPR012902">
    <property type="entry name" value="N_methyl_site"/>
</dbReference>
<dbReference type="KEGG" id="mff:MFFC18_51710"/>
<dbReference type="PANTHER" id="PTHR30093">
    <property type="entry name" value="GENERAL SECRETION PATHWAY PROTEIN G"/>
    <property type="match status" value="1"/>
</dbReference>
<dbReference type="STRING" id="980251.GCA_001642875_03791"/>
<evidence type="ECO:0000313" key="3">
    <source>
        <dbReference type="EMBL" id="QEG25247.1"/>
    </source>
</evidence>
<protein>
    <recommendedName>
        <fullName evidence="2">DUF1559 domain-containing protein</fullName>
    </recommendedName>
</protein>
<gene>
    <name evidence="3" type="ORF">MFFC18_51710</name>
</gene>
<dbReference type="Pfam" id="PF07963">
    <property type="entry name" value="N_methyl"/>
    <property type="match status" value="1"/>
</dbReference>
<dbReference type="InterPro" id="IPR045584">
    <property type="entry name" value="Pilin-like"/>
</dbReference>
<keyword evidence="1" id="KW-0812">Transmembrane</keyword>
<dbReference type="InterPro" id="IPR011453">
    <property type="entry name" value="DUF1559"/>
</dbReference>
<keyword evidence="4" id="KW-1185">Reference proteome</keyword>
<sequence length="334" mass="35914">MSLKNTNQRQAFTLVELLVVIAIIGILIGMLLPAVQSVREAARRVNCLNNMRQLGLALHNYESAHMAFPPSRLAPDDQPIPSANSNHPGAETAFQSWTTLILPFVEQGNLANQFDFDYAWFDSVNSDNATVIGQQLQLFRCPSSTDAEGVDPYHCVGAAAGDYGSINEVKKKVYTEVLNIDDPGEQAREGLLSKFKENPIARASDGTSNTLYVAECAGQPDVFIAGGRMTMDDFANYSDDKVVNFDGRLCPVDGTGWADPDCGFSINGATANGLDKYGPVMINAINVSEAYSFHPGGACFAMADGSAHFISDSIDAQTFVSLCTRAGGEVNGEY</sequence>
<reference evidence="3 4" key="1">
    <citation type="submission" date="2019-08" db="EMBL/GenBank/DDBJ databases">
        <title>Deep-cultivation of Planctomycetes and their phenomic and genomic characterization uncovers novel biology.</title>
        <authorList>
            <person name="Wiegand S."/>
            <person name="Jogler M."/>
            <person name="Boedeker C."/>
            <person name="Pinto D."/>
            <person name="Vollmers J."/>
            <person name="Rivas-Marin E."/>
            <person name="Kohn T."/>
            <person name="Peeters S.H."/>
            <person name="Heuer A."/>
            <person name="Rast P."/>
            <person name="Oberbeckmann S."/>
            <person name="Bunk B."/>
            <person name="Jeske O."/>
            <person name="Meyerdierks A."/>
            <person name="Storesund J.E."/>
            <person name="Kallscheuer N."/>
            <person name="Luecker S."/>
            <person name="Lage O.M."/>
            <person name="Pohl T."/>
            <person name="Merkel B.J."/>
            <person name="Hornburger P."/>
            <person name="Mueller R.-W."/>
            <person name="Bruemmer F."/>
            <person name="Labrenz M."/>
            <person name="Spormann A.M."/>
            <person name="Op den Camp H."/>
            <person name="Overmann J."/>
            <person name="Amann R."/>
            <person name="Jetten M.S.M."/>
            <person name="Mascher T."/>
            <person name="Medema M.H."/>
            <person name="Devos D.P."/>
            <person name="Kaster A.-K."/>
            <person name="Ovreas L."/>
            <person name="Rohde M."/>
            <person name="Galperin M.Y."/>
            <person name="Jogler C."/>
        </authorList>
    </citation>
    <scope>NUCLEOTIDE SEQUENCE [LARGE SCALE GENOMIC DNA]</scope>
    <source>
        <strain evidence="3 4">FC18</strain>
    </source>
</reference>
<feature type="domain" description="DUF1559" evidence="2">
    <location>
        <begin position="36"/>
        <end position="317"/>
    </location>
</feature>
<dbReference type="EMBL" id="CP042912">
    <property type="protein sequence ID" value="QEG25247.1"/>
    <property type="molecule type" value="Genomic_DNA"/>
</dbReference>